<dbReference type="PANTHER" id="PTHR43162">
    <property type="match status" value="1"/>
</dbReference>
<dbReference type="Proteomes" id="UP000324758">
    <property type="component" value="Unassembled WGS sequence"/>
</dbReference>
<dbReference type="OrthoDB" id="109735at2"/>
<evidence type="ECO:0000313" key="3">
    <source>
        <dbReference type="Proteomes" id="UP000324758"/>
    </source>
</evidence>
<dbReference type="RefSeq" id="WP_148771052.1">
    <property type="nucleotide sequence ID" value="NZ_VSSS01000010.1"/>
</dbReference>
<dbReference type="EMBL" id="VSSS01000010">
    <property type="protein sequence ID" value="TYL98850.1"/>
    <property type="molecule type" value="Genomic_DNA"/>
</dbReference>
<dbReference type="Gene3D" id="3.40.50.720">
    <property type="entry name" value="NAD(P)-binding Rossmann-like Domain"/>
    <property type="match status" value="1"/>
</dbReference>
<name>A0A5D3KMH6_9BRAD</name>
<dbReference type="InterPro" id="IPR008030">
    <property type="entry name" value="NmrA-like"/>
</dbReference>
<dbReference type="PANTHER" id="PTHR43162:SF1">
    <property type="entry name" value="PRESTALK A DIFFERENTIATION PROTEIN A"/>
    <property type="match status" value="1"/>
</dbReference>
<dbReference type="AlphaFoldDB" id="A0A5D3KMH6"/>
<dbReference type="SUPFAM" id="SSF51735">
    <property type="entry name" value="NAD(P)-binding Rossmann-fold domains"/>
    <property type="match status" value="1"/>
</dbReference>
<feature type="domain" description="NmrA-like" evidence="1">
    <location>
        <begin position="11"/>
        <end position="254"/>
    </location>
</feature>
<accession>A0A5D3KMH6</accession>
<reference evidence="2 3" key="1">
    <citation type="submission" date="2019-08" db="EMBL/GenBank/DDBJ databases">
        <title>Bradyrhizobium hipponensis sp. nov., a rhizobium isolated from a Lupinus angustifolius root nodule in Tunisia.</title>
        <authorList>
            <person name="Off K."/>
            <person name="Rejili M."/>
            <person name="Mars M."/>
            <person name="Brachmann A."/>
            <person name="Marin M."/>
        </authorList>
    </citation>
    <scope>NUCLEOTIDE SEQUENCE [LARGE SCALE GENOMIC DNA]</scope>
    <source>
        <strain evidence="2 3">CTAW71</strain>
    </source>
</reference>
<keyword evidence="3" id="KW-1185">Reference proteome</keyword>
<dbReference type="InterPro" id="IPR051604">
    <property type="entry name" value="Ergot_Alk_Oxidoreductase"/>
</dbReference>
<proteinExistence type="predicted"/>
<evidence type="ECO:0000313" key="2">
    <source>
        <dbReference type="EMBL" id="TYL98850.1"/>
    </source>
</evidence>
<protein>
    <submittedName>
        <fullName evidence="2">NAD(P)H-binding protein</fullName>
    </submittedName>
</protein>
<dbReference type="Pfam" id="PF05368">
    <property type="entry name" value="NmrA"/>
    <property type="match status" value="1"/>
</dbReference>
<gene>
    <name evidence="2" type="ORF">FXB40_04835</name>
</gene>
<dbReference type="Gene3D" id="3.90.25.10">
    <property type="entry name" value="UDP-galactose 4-epimerase, domain 1"/>
    <property type="match status" value="1"/>
</dbReference>
<dbReference type="InterPro" id="IPR036291">
    <property type="entry name" value="NAD(P)-bd_dom_sf"/>
</dbReference>
<sequence>MNFDTKPIPGTIAVFGANAHIGKPLAKFLHFKAPHVKLRLISSNPATTKNLGQEFPDAQVCRADYFDRASLDDALRDAEGIFIVTPTYLDEQVAMTNLVASIKAVASAVHIVRIVGHEPEQTIDRIPQRLREFGSGTATQHFIAREVLGASGLPITYLNIGASYMDNFIRIAEITRRTKSLVWPQRYIPYIDPREVGEIAARILLSPDRRYLHQFLTINNGHDLLTSDAVAAILSDVLLERISHDGSKETFLREFTGIWERRYNRKGVAEYLWDFFKYEAENCAFQSLNDVAERILQRKPMTLRAFFQEHRALIY</sequence>
<comment type="caution">
    <text evidence="2">The sequence shown here is derived from an EMBL/GenBank/DDBJ whole genome shotgun (WGS) entry which is preliminary data.</text>
</comment>
<organism evidence="2 3">
    <name type="scientific">Bradyrhizobium rifense</name>
    <dbReference type="NCBI Taxonomy" id="515499"/>
    <lineage>
        <taxon>Bacteria</taxon>
        <taxon>Pseudomonadati</taxon>
        <taxon>Pseudomonadota</taxon>
        <taxon>Alphaproteobacteria</taxon>
        <taxon>Hyphomicrobiales</taxon>
        <taxon>Nitrobacteraceae</taxon>
        <taxon>Bradyrhizobium</taxon>
    </lineage>
</organism>
<evidence type="ECO:0000259" key="1">
    <source>
        <dbReference type="Pfam" id="PF05368"/>
    </source>
</evidence>